<comment type="caution">
    <text evidence="11">The sequence shown here is derived from an EMBL/GenBank/DDBJ whole genome shotgun (WGS) entry which is preliminary data.</text>
</comment>
<evidence type="ECO:0000256" key="10">
    <source>
        <dbReference type="NCBIfam" id="TIGR00215"/>
    </source>
</evidence>
<evidence type="ECO:0000256" key="4">
    <source>
        <dbReference type="ARBA" id="ARBA00022516"/>
    </source>
</evidence>
<evidence type="ECO:0000256" key="3">
    <source>
        <dbReference type="ARBA" id="ARBA00020902"/>
    </source>
</evidence>
<evidence type="ECO:0000256" key="5">
    <source>
        <dbReference type="ARBA" id="ARBA00022556"/>
    </source>
</evidence>
<dbReference type="InterPro" id="IPR003835">
    <property type="entry name" value="Glyco_trans_19"/>
</dbReference>
<proteinExistence type="predicted"/>
<dbReference type="EMBL" id="JAMOKX010000002">
    <property type="protein sequence ID" value="MCL9819063.1"/>
    <property type="molecule type" value="Genomic_DNA"/>
</dbReference>
<dbReference type="Pfam" id="PF02684">
    <property type="entry name" value="LpxB"/>
    <property type="match status" value="1"/>
</dbReference>
<keyword evidence="7 11" id="KW-0808">Transferase</keyword>
<comment type="function">
    <text evidence="1">Condensation of UDP-2,3-diacylglucosamine and 2,3-diacylglucosamine-1-phosphate to form lipid A disaccharide, a precursor of lipid A, a phosphorylated glycolipid that anchors the lipopolysaccharide to the outer membrane of the cell.</text>
</comment>
<dbReference type="EC" id="2.4.1.182" evidence="2 10"/>
<dbReference type="GO" id="GO:0008915">
    <property type="term" value="F:lipid-A-disaccharide synthase activity"/>
    <property type="evidence" value="ECO:0007669"/>
    <property type="project" value="UniProtKB-EC"/>
</dbReference>
<protein>
    <recommendedName>
        <fullName evidence="3 10">Lipid-A-disaccharide synthase</fullName>
        <ecNumber evidence="2 10">2.4.1.182</ecNumber>
    </recommendedName>
</protein>
<evidence type="ECO:0000256" key="2">
    <source>
        <dbReference type="ARBA" id="ARBA00012687"/>
    </source>
</evidence>
<accession>A0ABT0TT27</accession>
<dbReference type="RefSeq" id="WP_250603667.1">
    <property type="nucleotide sequence ID" value="NZ_JAMOKV010000002.1"/>
</dbReference>
<evidence type="ECO:0000256" key="6">
    <source>
        <dbReference type="ARBA" id="ARBA00022676"/>
    </source>
</evidence>
<keyword evidence="12" id="KW-1185">Reference proteome</keyword>
<keyword evidence="4" id="KW-0444">Lipid biosynthesis</keyword>
<reference evidence="11" key="1">
    <citation type="submission" date="2022-06" db="EMBL/GenBank/DDBJ databases">
        <title>Helicobacter colisuis sp. nov.</title>
        <authorList>
            <person name="Papic B."/>
            <person name="Gruntar I."/>
        </authorList>
    </citation>
    <scope>NUCLEOTIDE SEQUENCE</scope>
    <source>
        <strain evidence="11">11154-15</strain>
    </source>
</reference>
<comment type="catalytic activity">
    <reaction evidence="9">
        <text>a lipid X + a UDP-2-N,3-O-bis[(3R)-3-hydroxyacyl]-alpha-D-glucosamine = a lipid A disaccharide + UDP + H(+)</text>
        <dbReference type="Rhea" id="RHEA:67828"/>
        <dbReference type="ChEBI" id="CHEBI:15378"/>
        <dbReference type="ChEBI" id="CHEBI:58223"/>
        <dbReference type="ChEBI" id="CHEBI:137748"/>
        <dbReference type="ChEBI" id="CHEBI:176338"/>
        <dbReference type="ChEBI" id="CHEBI:176343"/>
        <dbReference type="EC" id="2.4.1.182"/>
    </reaction>
</comment>
<evidence type="ECO:0000313" key="12">
    <source>
        <dbReference type="Proteomes" id="UP001057522"/>
    </source>
</evidence>
<gene>
    <name evidence="11" type="primary">lpxB</name>
    <name evidence="11" type="ORF">NCR95_02600</name>
</gene>
<organism evidence="11 12">
    <name type="scientific">Helicobacter colisuis</name>
    <dbReference type="NCBI Taxonomy" id="2949739"/>
    <lineage>
        <taxon>Bacteria</taxon>
        <taxon>Pseudomonadati</taxon>
        <taxon>Campylobacterota</taxon>
        <taxon>Epsilonproteobacteria</taxon>
        <taxon>Campylobacterales</taxon>
        <taxon>Helicobacteraceae</taxon>
        <taxon>Helicobacter</taxon>
    </lineage>
</organism>
<evidence type="ECO:0000256" key="1">
    <source>
        <dbReference type="ARBA" id="ARBA00002056"/>
    </source>
</evidence>
<keyword evidence="6 11" id="KW-0328">Glycosyltransferase</keyword>
<dbReference type="NCBIfam" id="TIGR00215">
    <property type="entry name" value="lpxB"/>
    <property type="match status" value="1"/>
</dbReference>
<name>A0ABT0TT27_9HELI</name>
<evidence type="ECO:0000256" key="8">
    <source>
        <dbReference type="ARBA" id="ARBA00023098"/>
    </source>
</evidence>
<evidence type="ECO:0000256" key="7">
    <source>
        <dbReference type="ARBA" id="ARBA00022679"/>
    </source>
</evidence>
<dbReference type="SUPFAM" id="SSF53756">
    <property type="entry name" value="UDP-Glycosyltransferase/glycogen phosphorylase"/>
    <property type="match status" value="1"/>
</dbReference>
<evidence type="ECO:0000313" key="11">
    <source>
        <dbReference type="EMBL" id="MCL9819063.1"/>
    </source>
</evidence>
<sequence>MKKIRIFVSALEYSANIHLYYLLNALQKREVDFEICGIFDTKVLKIESTFSPNEFRVMGFVGVLGLIPKFFRIKKSLVALAKECDFALFMDSSSFNIPLLKSLHQAKNKPHLVYYILPQVWAWKPYRAKILSVFCDSLWGILPFEGHYYPKTSNFSYVGHPLLDEIPFSYTKVNSSNLIAFMPGSRISEIKALFPIFKKLIKHLKKINKKGLLIVPKHFKNRNLLEIYGDLEDFEISFETYEGLGRCEFAFVCSGTATLESTLLGIPTILVYKARWLDYWIAKRLVKLNYIGLANIFLEFLAYGLPKNNNNPQNFPIHPEFLQDQVKVEALLKAFYEFDNEKFFAQKEKLMEYLKNGSAENCARKIENFVKNLQN</sequence>
<dbReference type="PANTHER" id="PTHR30372:SF4">
    <property type="entry name" value="LIPID-A-DISACCHARIDE SYNTHASE, MITOCHONDRIAL-RELATED"/>
    <property type="match status" value="1"/>
</dbReference>
<evidence type="ECO:0000256" key="9">
    <source>
        <dbReference type="ARBA" id="ARBA00048975"/>
    </source>
</evidence>
<dbReference type="PANTHER" id="PTHR30372">
    <property type="entry name" value="LIPID-A-DISACCHARIDE SYNTHASE"/>
    <property type="match status" value="1"/>
</dbReference>
<keyword evidence="8" id="KW-0443">Lipid metabolism</keyword>
<keyword evidence="5" id="KW-0441">Lipid A biosynthesis</keyword>
<dbReference type="Proteomes" id="UP001057522">
    <property type="component" value="Unassembled WGS sequence"/>
</dbReference>